<keyword evidence="3" id="KW-0805">Transcription regulation</keyword>
<accession>A0A286UV03</accession>
<dbReference type="SMART" id="SM00066">
    <property type="entry name" value="GAL4"/>
    <property type="match status" value="1"/>
</dbReference>
<dbReference type="InterPro" id="IPR036864">
    <property type="entry name" value="Zn2-C6_fun-type_DNA-bd_sf"/>
</dbReference>
<dbReference type="InterPro" id="IPR001138">
    <property type="entry name" value="Zn2Cys6_DnaBD"/>
</dbReference>
<dbReference type="PROSITE" id="PS50048">
    <property type="entry name" value="ZN2_CY6_FUNGAL_2"/>
    <property type="match status" value="1"/>
</dbReference>
<feature type="region of interest" description="Disordered" evidence="6">
    <location>
        <begin position="1"/>
        <end position="21"/>
    </location>
</feature>
<dbReference type="AlphaFoldDB" id="A0A286UV03"/>
<dbReference type="GO" id="GO:0006351">
    <property type="term" value="P:DNA-templated transcription"/>
    <property type="evidence" value="ECO:0007669"/>
    <property type="project" value="InterPro"/>
</dbReference>
<evidence type="ECO:0000256" key="1">
    <source>
        <dbReference type="ARBA" id="ARBA00004123"/>
    </source>
</evidence>
<evidence type="ECO:0000256" key="4">
    <source>
        <dbReference type="ARBA" id="ARBA00023163"/>
    </source>
</evidence>
<dbReference type="SMART" id="SM00906">
    <property type="entry name" value="Fungal_trans"/>
    <property type="match status" value="1"/>
</dbReference>
<reference evidence="8 9" key="1">
    <citation type="journal article" date="2017" name="Mol. Ecol.">
        <title>Comparative and population genomic landscape of Phellinus noxius: A hypervariable fungus causing root rot in trees.</title>
        <authorList>
            <person name="Chung C.L."/>
            <person name="Lee T.J."/>
            <person name="Akiba M."/>
            <person name="Lee H.H."/>
            <person name="Kuo T.H."/>
            <person name="Liu D."/>
            <person name="Ke H.M."/>
            <person name="Yokoi T."/>
            <person name="Roa M.B."/>
            <person name="Lu M.J."/>
            <person name="Chang Y.Y."/>
            <person name="Ann P.J."/>
            <person name="Tsai J.N."/>
            <person name="Chen C.Y."/>
            <person name="Tzean S.S."/>
            <person name="Ota Y."/>
            <person name="Hattori T."/>
            <person name="Sahashi N."/>
            <person name="Liou R.F."/>
            <person name="Kikuchi T."/>
            <person name="Tsai I.J."/>
        </authorList>
    </citation>
    <scope>NUCLEOTIDE SEQUENCE [LARGE SCALE GENOMIC DNA]</scope>
    <source>
        <strain evidence="8 9">FFPRI411160</strain>
    </source>
</reference>
<evidence type="ECO:0000313" key="8">
    <source>
        <dbReference type="EMBL" id="PAV23436.1"/>
    </source>
</evidence>
<organism evidence="8 9">
    <name type="scientific">Pyrrhoderma noxium</name>
    <dbReference type="NCBI Taxonomy" id="2282107"/>
    <lineage>
        <taxon>Eukaryota</taxon>
        <taxon>Fungi</taxon>
        <taxon>Dikarya</taxon>
        <taxon>Basidiomycota</taxon>
        <taxon>Agaricomycotina</taxon>
        <taxon>Agaricomycetes</taxon>
        <taxon>Hymenochaetales</taxon>
        <taxon>Hymenochaetaceae</taxon>
        <taxon>Pyrrhoderma</taxon>
    </lineage>
</organism>
<dbReference type="PANTHER" id="PTHR47338:SF29">
    <property type="entry name" value="ZN(2)-C6 FUNGAL-TYPE DOMAIN-CONTAINING PROTEIN"/>
    <property type="match status" value="1"/>
</dbReference>
<feature type="compositionally biased region" description="Polar residues" evidence="6">
    <location>
        <begin position="434"/>
        <end position="444"/>
    </location>
</feature>
<dbReference type="SUPFAM" id="SSF57701">
    <property type="entry name" value="Zn2/Cys6 DNA-binding domain"/>
    <property type="match status" value="1"/>
</dbReference>
<dbReference type="Pfam" id="PF00172">
    <property type="entry name" value="Zn_clus"/>
    <property type="match status" value="1"/>
</dbReference>
<proteinExistence type="predicted"/>
<dbReference type="GO" id="GO:0003677">
    <property type="term" value="F:DNA binding"/>
    <property type="evidence" value="ECO:0007669"/>
    <property type="project" value="InterPro"/>
</dbReference>
<evidence type="ECO:0000313" key="9">
    <source>
        <dbReference type="Proteomes" id="UP000217199"/>
    </source>
</evidence>
<dbReference type="InterPro" id="IPR050815">
    <property type="entry name" value="TF_fung"/>
</dbReference>
<dbReference type="InParanoid" id="A0A286UV03"/>
<gene>
    <name evidence="8" type="ORF">PNOK_0050400</name>
</gene>
<dbReference type="EMBL" id="NBII01000001">
    <property type="protein sequence ID" value="PAV23436.1"/>
    <property type="molecule type" value="Genomic_DNA"/>
</dbReference>
<evidence type="ECO:0000256" key="2">
    <source>
        <dbReference type="ARBA" id="ARBA00022723"/>
    </source>
</evidence>
<sequence length="744" mass="80622">MPSERQGSEDRDLRAARKNGNPLQRGSACLCCRKRKMKCDATKPVCRQCIKGNRADECDYDDGRQKSRTQILQEKIAKLEDRIRELEGAEELDALTGSFDIPSGSGAIEPFGMNDYRSSSSTQSVSGSTSDVFGSSSLSFDSPAASYSSSVSSTDINFASLNQDLNVYNIGSSSNTVSHSGPSSSSWMGPFNNGSLSESVFAKSNFNTPFDSSLAQALGVQISQGSSSALGNIYSSGQITTTSNSYGKAPLNKWDSDDLPLSQRKLLADIFLPHASQCGLDLTPDRLYQRLEIDTSYLGELLRRLKKERQLLQARTTHLPKSIGSPGTPFSSPVFEHSHKRVLDVATPLLDAVQASALLAVYFFAKARLLEGYYHASAAARLAVSLGMHQIRSPVWRPSRSSPGSDTSSTSSHIFGVDSAFPYVTTLRAGASDAQGNSSVQSSHRSSKDSSWTNSSNSPTVILPPAKSAREHQERVSAFWSVFIIDRCWSVATGLPSSLPDDDHPQLKISTVWPWDTNEMVTRANADYSSLSSLFDTTSVFNIGPAMGTTRALKAKAAALFERAARLASMQADPTHWEQLTQLEFTIASFCASLPDYCIPSNNVPGSSDIDVELAVVHTLSQAAIIQLYHPQAQRDVNAHATTVRAAATALNIVRRFSSITEYALLDPVIGSCWMCVSDVLLRERMWGGDMAAAKEVAVGIGAPCFGVEAELDTVIAALRQLSFVFPIAQYQVQRVEQSRNGTF</sequence>
<comment type="subcellular location">
    <subcellularLocation>
        <location evidence="1">Nucleus</location>
    </subcellularLocation>
</comment>
<keyword evidence="9" id="KW-1185">Reference proteome</keyword>
<name>A0A286UV03_9AGAM</name>
<dbReference type="CDD" id="cd14725">
    <property type="entry name" value="ZIP_Gal4-like_2"/>
    <property type="match status" value="1"/>
</dbReference>
<feature type="compositionally biased region" description="Basic and acidic residues" evidence="6">
    <location>
        <begin position="1"/>
        <end position="15"/>
    </location>
</feature>
<comment type="caution">
    <text evidence="8">The sequence shown here is derived from an EMBL/GenBank/DDBJ whole genome shotgun (WGS) entry which is preliminary data.</text>
</comment>
<evidence type="ECO:0000256" key="6">
    <source>
        <dbReference type="SAM" id="MobiDB-lite"/>
    </source>
</evidence>
<feature type="domain" description="Zn(2)-C6 fungal-type" evidence="7">
    <location>
        <begin position="28"/>
        <end position="60"/>
    </location>
</feature>
<keyword evidence="2" id="KW-0479">Metal-binding</keyword>
<dbReference type="Proteomes" id="UP000217199">
    <property type="component" value="Unassembled WGS sequence"/>
</dbReference>
<evidence type="ECO:0000259" key="7">
    <source>
        <dbReference type="PROSITE" id="PS50048"/>
    </source>
</evidence>
<evidence type="ECO:0000256" key="5">
    <source>
        <dbReference type="ARBA" id="ARBA00023242"/>
    </source>
</evidence>
<dbReference type="CDD" id="cd12148">
    <property type="entry name" value="fungal_TF_MHR"/>
    <property type="match status" value="1"/>
</dbReference>
<dbReference type="OrthoDB" id="2309723at2759"/>
<keyword evidence="5" id="KW-0539">Nucleus</keyword>
<dbReference type="InterPro" id="IPR007219">
    <property type="entry name" value="XnlR_reg_dom"/>
</dbReference>
<protein>
    <recommendedName>
        <fullName evidence="7">Zn(2)-C6 fungal-type domain-containing protein</fullName>
    </recommendedName>
</protein>
<feature type="region of interest" description="Disordered" evidence="6">
    <location>
        <begin position="432"/>
        <end position="467"/>
    </location>
</feature>
<evidence type="ECO:0000256" key="3">
    <source>
        <dbReference type="ARBA" id="ARBA00023015"/>
    </source>
</evidence>
<dbReference type="PROSITE" id="PS00463">
    <property type="entry name" value="ZN2_CY6_FUNGAL_1"/>
    <property type="match status" value="1"/>
</dbReference>
<dbReference type="GO" id="GO:0005634">
    <property type="term" value="C:nucleus"/>
    <property type="evidence" value="ECO:0007669"/>
    <property type="project" value="UniProtKB-SubCell"/>
</dbReference>
<dbReference type="GO" id="GO:0000981">
    <property type="term" value="F:DNA-binding transcription factor activity, RNA polymerase II-specific"/>
    <property type="evidence" value="ECO:0007669"/>
    <property type="project" value="InterPro"/>
</dbReference>
<dbReference type="GO" id="GO:0008270">
    <property type="term" value="F:zinc ion binding"/>
    <property type="evidence" value="ECO:0007669"/>
    <property type="project" value="InterPro"/>
</dbReference>
<dbReference type="CDD" id="cd00067">
    <property type="entry name" value="GAL4"/>
    <property type="match status" value="1"/>
</dbReference>
<dbReference type="PANTHER" id="PTHR47338">
    <property type="entry name" value="ZN(II)2CYS6 TRANSCRIPTION FACTOR (EUROFUNG)-RELATED"/>
    <property type="match status" value="1"/>
</dbReference>
<keyword evidence="4" id="KW-0804">Transcription</keyword>
<dbReference type="Gene3D" id="4.10.240.10">
    <property type="entry name" value="Zn(2)-C6 fungal-type DNA-binding domain"/>
    <property type="match status" value="1"/>
</dbReference>
<dbReference type="STRING" id="2282107.A0A286UV03"/>
<dbReference type="Pfam" id="PF04082">
    <property type="entry name" value="Fungal_trans"/>
    <property type="match status" value="1"/>
</dbReference>
<feature type="compositionally biased region" description="Low complexity" evidence="6">
    <location>
        <begin position="449"/>
        <end position="458"/>
    </location>
</feature>